<sequence>MTEKLPSPDPLISLETQPFWDATAKGELRICRCRQCRSYIWYPRSICPFCMAEDCELVPASGGGTIYSFTITRRGSGAYKDSGPYVLAYVELDEGPRVMTNIVGIAPDEVRIGSRVGVTFDPAEERGWSLPRFAPETVA</sequence>
<dbReference type="PANTHER" id="PTHR34075">
    <property type="entry name" value="BLR3430 PROTEIN"/>
    <property type="match status" value="1"/>
</dbReference>
<proteinExistence type="predicted"/>
<keyword evidence="4" id="KW-1185">Reference proteome</keyword>
<dbReference type="InterPro" id="IPR002878">
    <property type="entry name" value="ChsH2_C"/>
</dbReference>
<accession>A0A964WSD6</accession>
<dbReference type="OrthoDB" id="7595207at2"/>
<dbReference type="SUPFAM" id="SSF50249">
    <property type="entry name" value="Nucleic acid-binding proteins"/>
    <property type="match status" value="1"/>
</dbReference>
<dbReference type="RefSeq" id="WP_161139210.1">
    <property type="nucleotide sequence ID" value="NZ_SPKJ01000007.1"/>
</dbReference>
<dbReference type="Gene3D" id="6.10.30.10">
    <property type="match status" value="1"/>
</dbReference>
<evidence type="ECO:0000313" key="4">
    <source>
        <dbReference type="Proteomes" id="UP000773614"/>
    </source>
</evidence>
<gene>
    <name evidence="3" type="ORF">E4O86_03935</name>
</gene>
<evidence type="ECO:0000259" key="2">
    <source>
        <dbReference type="Pfam" id="PF12172"/>
    </source>
</evidence>
<reference evidence="3" key="1">
    <citation type="submission" date="2019-03" db="EMBL/GenBank/DDBJ databases">
        <title>Afifella sp. nov., isolated from activated sludge.</title>
        <authorList>
            <person name="Li Q."/>
            <person name="Liu Y."/>
        </authorList>
    </citation>
    <scope>NUCLEOTIDE SEQUENCE</scope>
    <source>
        <strain evidence="3">L72</strain>
    </source>
</reference>
<organism evidence="3 4">
    <name type="scientific">Propylenella binzhouense</name>
    <dbReference type="NCBI Taxonomy" id="2555902"/>
    <lineage>
        <taxon>Bacteria</taxon>
        <taxon>Pseudomonadati</taxon>
        <taxon>Pseudomonadota</taxon>
        <taxon>Alphaproteobacteria</taxon>
        <taxon>Hyphomicrobiales</taxon>
        <taxon>Propylenellaceae</taxon>
        <taxon>Propylenella</taxon>
    </lineage>
</organism>
<name>A0A964WSD6_9HYPH</name>
<evidence type="ECO:0000259" key="1">
    <source>
        <dbReference type="Pfam" id="PF01796"/>
    </source>
</evidence>
<dbReference type="Pfam" id="PF01796">
    <property type="entry name" value="OB_ChsH2_C"/>
    <property type="match status" value="1"/>
</dbReference>
<feature type="domain" description="ChsH2 C-terminal OB-fold" evidence="1">
    <location>
        <begin position="58"/>
        <end position="121"/>
    </location>
</feature>
<comment type="caution">
    <text evidence="3">The sequence shown here is derived from an EMBL/GenBank/DDBJ whole genome shotgun (WGS) entry which is preliminary data.</text>
</comment>
<evidence type="ECO:0000313" key="3">
    <source>
        <dbReference type="EMBL" id="MYZ46864.1"/>
    </source>
</evidence>
<dbReference type="AlphaFoldDB" id="A0A964WSD6"/>
<dbReference type="InterPro" id="IPR052513">
    <property type="entry name" value="Thioester_dehydratase-like"/>
</dbReference>
<dbReference type="PANTHER" id="PTHR34075:SF5">
    <property type="entry name" value="BLR3430 PROTEIN"/>
    <property type="match status" value="1"/>
</dbReference>
<dbReference type="Proteomes" id="UP000773614">
    <property type="component" value="Unassembled WGS sequence"/>
</dbReference>
<dbReference type="Pfam" id="PF12172">
    <property type="entry name" value="zf-ChsH2"/>
    <property type="match status" value="1"/>
</dbReference>
<dbReference type="InterPro" id="IPR012340">
    <property type="entry name" value="NA-bd_OB-fold"/>
</dbReference>
<dbReference type="InterPro" id="IPR022002">
    <property type="entry name" value="ChsH2_Znr"/>
</dbReference>
<protein>
    <submittedName>
        <fullName evidence="3">Zn-ribbon domain-containing OB-fold protein</fullName>
    </submittedName>
</protein>
<feature type="domain" description="ChsH2 rubredoxin-like zinc ribbon" evidence="2">
    <location>
        <begin position="20"/>
        <end position="50"/>
    </location>
</feature>
<dbReference type="EMBL" id="SPKJ01000007">
    <property type="protein sequence ID" value="MYZ46864.1"/>
    <property type="molecule type" value="Genomic_DNA"/>
</dbReference>